<dbReference type="Proteomes" id="UP001610334">
    <property type="component" value="Unassembled WGS sequence"/>
</dbReference>
<name>A0ABR4I401_9EURO</name>
<keyword evidence="2" id="KW-1185">Reference proteome</keyword>
<reference evidence="1 2" key="1">
    <citation type="submission" date="2024-07" db="EMBL/GenBank/DDBJ databases">
        <title>Section-level genome sequencing and comparative genomics of Aspergillus sections Usti and Cavernicolus.</title>
        <authorList>
            <consortium name="Lawrence Berkeley National Laboratory"/>
            <person name="Nybo J.L."/>
            <person name="Vesth T.C."/>
            <person name="Theobald S."/>
            <person name="Frisvad J.C."/>
            <person name="Larsen T.O."/>
            <person name="Kjaerboelling I."/>
            <person name="Rothschild-Mancinelli K."/>
            <person name="Lyhne E.K."/>
            <person name="Kogle M.E."/>
            <person name="Barry K."/>
            <person name="Clum A."/>
            <person name="Na H."/>
            <person name="Ledsgaard L."/>
            <person name="Lin J."/>
            <person name="Lipzen A."/>
            <person name="Kuo A."/>
            <person name="Riley R."/>
            <person name="Mondo S."/>
            <person name="Labutti K."/>
            <person name="Haridas S."/>
            <person name="Pangalinan J."/>
            <person name="Salamov A.A."/>
            <person name="Simmons B.A."/>
            <person name="Magnuson J.K."/>
            <person name="Chen J."/>
            <person name="Drula E."/>
            <person name="Henrissat B."/>
            <person name="Wiebenga A."/>
            <person name="Lubbers R.J."/>
            <person name="Gomes A.C."/>
            <person name="Makela M.R."/>
            <person name="Stajich J."/>
            <person name="Grigoriev I.V."/>
            <person name="Mortensen U.H."/>
            <person name="De Vries R.P."/>
            <person name="Baker S.E."/>
            <person name="Andersen M.R."/>
        </authorList>
    </citation>
    <scope>NUCLEOTIDE SEQUENCE [LARGE SCALE GENOMIC DNA]</scope>
    <source>
        <strain evidence="1 2">CBS 588.65</strain>
    </source>
</reference>
<evidence type="ECO:0000313" key="2">
    <source>
        <dbReference type="Proteomes" id="UP001610334"/>
    </source>
</evidence>
<comment type="caution">
    <text evidence="1">The sequence shown here is derived from an EMBL/GenBank/DDBJ whole genome shotgun (WGS) entry which is preliminary data.</text>
</comment>
<sequence>MQQISEINLLVYYAPHAFTTNIGMEYGPSLHVGSGLRRDILARGYILPRRNRVSIPAHLWYISMCLLFFLRGHPTNGYYSCSSQSISLPYGAISPSADCQSQGCTHQTYAAALAGASDWIFNYLIVRISPIATDNIRWKT</sequence>
<proteinExistence type="predicted"/>
<evidence type="ECO:0000313" key="1">
    <source>
        <dbReference type="EMBL" id="KAL2822484.1"/>
    </source>
</evidence>
<dbReference type="EMBL" id="JBFXLT010000002">
    <property type="protein sequence ID" value="KAL2822484.1"/>
    <property type="molecule type" value="Genomic_DNA"/>
</dbReference>
<protein>
    <submittedName>
        <fullName evidence="1">Uncharacterized protein</fullName>
    </submittedName>
</protein>
<accession>A0ABR4I401</accession>
<organism evidence="1 2">
    <name type="scientific">Aspergillus granulosus</name>
    <dbReference type="NCBI Taxonomy" id="176169"/>
    <lineage>
        <taxon>Eukaryota</taxon>
        <taxon>Fungi</taxon>
        <taxon>Dikarya</taxon>
        <taxon>Ascomycota</taxon>
        <taxon>Pezizomycotina</taxon>
        <taxon>Eurotiomycetes</taxon>
        <taxon>Eurotiomycetidae</taxon>
        <taxon>Eurotiales</taxon>
        <taxon>Aspergillaceae</taxon>
        <taxon>Aspergillus</taxon>
        <taxon>Aspergillus subgen. Nidulantes</taxon>
    </lineage>
</organism>
<gene>
    <name evidence="1" type="ORF">BJX63DRAFT_427051</name>
</gene>